<dbReference type="EMBL" id="GGEC01078088">
    <property type="protein sequence ID" value="MBX58572.1"/>
    <property type="molecule type" value="Transcribed_RNA"/>
</dbReference>
<feature type="transmembrane region" description="Helical" evidence="1">
    <location>
        <begin position="6"/>
        <end position="24"/>
    </location>
</feature>
<name>A0A2P2PV06_RHIMU</name>
<sequence>MALGWTVWLIGANIFLGGFIFLPFQHKDASKALYSY</sequence>
<proteinExistence type="predicted"/>
<keyword evidence="1" id="KW-0472">Membrane</keyword>
<accession>A0A2P2PV06</accession>
<organism evidence="2">
    <name type="scientific">Rhizophora mucronata</name>
    <name type="common">Asiatic mangrove</name>
    <dbReference type="NCBI Taxonomy" id="61149"/>
    <lineage>
        <taxon>Eukaryota</taxon>
        <taxon>Viridiplantae</taxon>
        <taxon>Streptophyta</taxon>
        <taxon>Embryophyta</taxon>
        <taxon>Tracheophyta</taxon>
        <taxon>Spermatophyta</taxon>
        <taxon>Magnoliopsida</taxon>
        <taxon>eudicotyledons</taxon>
        <taxon>Gunneridae</taxon>
        <taxon>Pentapetalae</taxon>
        <taxon>rosids</taxon>
        <taxon>fabids</taxon>
        <taxon>Malpighiales</taxon>
        <taxon>Rhizophoraceae</taxon>
        <taxon>Rhizophora</taxon>
    </lineage>
</organism>
<evidence type="ECO:0000256" key="1">
    <source>
        <dbReference type="SAM" id="Phobius"/>
    </source>
</evidence>
<protein>
    <submittedName>
        <fullName evidence="2">Uncharacterized protein</fullName>
    </submittedName>
</protein>
<reference evidence="2" key="1">
    <citation type="submission" date="2018-02" db="EMBL/GenBank/DDBJ databases">
        <title>Rhizophora mucronata_Transcriptome.</title>
        <authorList>
            <person name="Meera S.P."/>
            <person name="Sreeshan A."/>
            <person name="Augustine A."/>
        </authorList>
    </citation>
    <scope>NUCLEOTIDE SEQUENCE</scope>
    <source>
        <tissue evidence="2">Leaf</tissue>
    </source>
</reference>
<keyword evidence="1" id="KW-1133">Transmembrane helix</keyword>
<dbReference type="AlphaFoldDB" id="A0A2P2PV06"/>
<keyword evidence="1" id="KW-0812">Transmembrane</keyword>
<evidence type="ECO:0000313" key="2">
    <source>
        <dbReference type="EMBL" id="MBX58572.1"/>
    </source>
</evidence>